<dbReference type="AlphaFoldDB" id="A0A167U8S5"/>
<protein>
    <submittedName>
        <fullName evidence="2">Uncharacterized protein</fullName>
    </submittedName>
</protein>
<accession>A0A167U8S5</accession>
<reference evidence="2 3" key="1">
    <citation type="journal article" date="2016" name="Mol. Biol. Evol.">
        <title>Comparative Genomics of Early-Diverging Mushroom-Forming Fungi Provides Insights into the Origins of Lignocellulose Decay Capabilities.</title>
        <authorList>
            <person name="Nagy L.G."/>
            <person name="Riley R."/>
            <person name="Tritt A."/>
            <person name="Adam C."/>
            <person name="Daum C."/>
            <person name="Floudas D."/>
            <person name="Sun H."/>
            <person name="Yadav J.S."/>
            <person name="Pangilinan J."/>
            <person name="Larsson K.H."/>
            <person name="Matsuura K."/>
            <person name="Barry K."/>
            <person name="Labutti K."/>
            <person name="Kuo R."/>
            <person name="Ohm R.A."/>
            <person name="Bhattacharya S.S."/>
            <person name="Shirouzu T."/>
            <person name="Yoshinaga Y."/>
            <person name="Martin F.M."/>
            <person name="Grigoriev I.V."/>
            <person name="Hibbett D.S."/>
        </authorList>
    </citation>
    <scope>NUCLEOTIDE SEQUENCE [LARGE SCALE GENOMIC DNA]</scope>
    <source>
        <strain evidence="2 3">CBS 109695</strain>
    </source>
</reference>
<feature type="compositionally biased region" description="Polar residues" evidence="1">
    <location>
        <begin position="50"/>
        <end position="71"/>
    </location>
</feature>
<keyword evidence="3" id="KW-1185">Reference proteome</keyword>
<evidence type="ECO:0000256" key="1">
    <source>
        <dbReference type="SAM" id="MobiDB-lite"/>
    </source>
</evidence>
<sequence length="71" mass="7453">MPENNDNTRGVAAMAIITPTPDNSAAANLSKKDHIEEESADAPFGWKQKGQPTMLVSGQQSQVKGGSTKLG</sequence>
<evidence type="ECO:0000313" key="2">
    <source>
        <dbReference type="EMBL" id="KZP03699.1"/>
    </source>
</evidence>
<dbReference type="EMBL" id="KV418018">
    <property type="protein sequence ID" value="KZP03699.1"/>
    <property type="molecule type" value="Genomic_DNA"/>
</dbReference>
<dbReference type="Proteomes" id="UP000076532">
    <property type="component" value="Unassembled WGS sequence"/>
</dbReference>
<proteinExistence type="predicted"/>
<organism evidence="2 3">
    <name type="scientific">Athelia psychrophila</name>
    <dbReference type="NCBI Taxonomy" id="1759441"/>
    <lineage>
        <taxon>Eukaryota</taxon>
        <taxon>Fungi</taxon>
        <taxon>Dikarya</taxon>
        <taxon>Basidiomycota</taxon>
        <taxon>Agaricomycotina</taxon>
        <taxon>Agaricomycetes</taxon>
        <taxon>Agaricomycetidae</taxon>
        <taxon>Atheliales</taxon>
        <taxon>Atheliaceae</taxon>
        <taxon>Athelia</taxon>
    </lineage>
</organism>
<name>A0A167U8S5_9AGAM</name>
<gene>
    <name evidence="2" type="ORF">FIBSPDRAFT_879220</name>
</gene>
<evidence type="ECO:0000313" key="3">
    <source>
        <dbReference type="Proteomes" id="UP000076532"/>
    </source>
</evidence>
<feature type="region of interest" description="Disordered" evidence="1">
    <location>
        <begin position="36"/>
        <end position="71"/>
    </location>
</feature>